<dbReference type="InterPro" id="IPR012677">
    <property type="entry name" value="Nucleotide-bd_a/b_plait_sf"/>
</dbReference>
<evidence type="ECO:0000313" key="12">
    <source>
        <dbReference type="Proteomes" id="UP000077315"/>
    </source>
</evidence>
<evidence type="ECO:0008006" key="13">
    <source>
        <dbReference type="Google" id="ProtNLM"/>
    </source>
</evidence>
<name>A0A167MJU1_PHYB8</name>
<dbReference type="RefSeq" id="XP_018291089.1">
    <property type="nucleotide sequence ID" value="XM_018443313.1"/>
</dbReference>
<dbReference type="GeneID" id="29004218"/>
<keyword evidence="5" id="KW-0539">Nucleus</keyword>
<feature type="compositionally biased region" description="Basic and acidic residues" evidence="8">
    <location>
        <begin position="58"/>
        <end position="72"/>
    </location>
</feature>
<dbReference type="Pfam" id="PF00076">
    <property type="entry name" value="RRM_1"/>
    <property type="match status" value="2"/>
</dbReference>
<keyword evidence="12" id="KW-1185">Reference proteome</keyword>
<dbReference type="FunCoup" id="A0A167MJU1">
    <property type="interactions" value="753"/>
</dbReference>
<evidence type="ECO:0000313" key="11">
    <source>
        <dbReference type="EMBL" id="OAD73049.1"/>
    </source>
</evidence>
<dbReference type="GO" id="GO:0005634">
    <property type="term" value="C:nucleus"/>
    <property type="evidence" value="ECO:0007669"/>
    <property type="project" value="UniProtKB-SubCell"/>
</dbReference>
<accession>A0A167MJU1</accession>
<protein>
    <recommendedName>
        <fullName evidence="13">RanBP2-type domain-containing protein</fullName>
    </recommendedName>
</protein>
<dbReference type="EMBL" id="KV440982">
    <property type="protein sequence ID" value="OAD73049.1"/>
    <property type="molecule type" value="Genomic_DNA"/>
</dbReference>
<dbReference type="GO" id="GO:0000398">
    <property type="term" value="P:mRNA splicing, via spliceosome"/>
    <property type="evidence" value="ECO:0007669"/>
    <property type="project" value="TreeGrafter"/>
</dbReference>
<dbReference type="PROSITE" id="PS50199">
    <property type="entry name" value="ZF_RANBP2_2"/>
    <property type="match status" value="1"/>
</dbReference>
<feature type="domain" description="RanBP2-type" evidence="10">
    <location>
        <begin position="248"/>
        <end position="279"/>
    </location>
</feature>
<organism evidence="11 12">
    <name type="scientific">Phycomyces blakesleeanus (strain ATCC 8743b / DSM 1359 / FGSC 10004 / NBRC 33097 / NRRL 1555)</name>
    <dbReference type="NCBI Taxonomy" id="763407"/>
    <lineage>
        <taxon>Eukaryota</taxon>
        <taxon>Fungi</taxon>
        <taxon>Fungi incertae sedis</taxon>
        <taxon>Mucoromycota</taxon>
        <taxon>Mucoromycotina</taxon>
        <taxon>Mucoromycetes</taxon>
        <taxon>Mucorales</taxon>
        <taxon>Phycomycetaceae</taxon>
        <taxon>Phycomyces</taxon>
    </lineage>
</organism>
<feature type="compositionally biased region" description="Basic and acidic residues" evidence="8">
    <location>
        <begin position="440"/>
        <end position="465"/>
    </location>
</feature>
<dbReference type="Proteomes" id="UP000077315">
    <property type="component" value="Unassembled WGS sequence"/>
</dbReference>
<evidence type="ECO:0000259" key="9">
    <source>
        <dbReference type="PROSITE" id="PS50102"/>
    </source>
</evidence>
<dbReference type="PROSITE" id="PS50102">
    <property type="entry name" value="RRM"/>
    <property type="match status" value="2"/>
</dbReference>
<dbReference type="OrthoDB" id="439808at2759"/>
<feature type="region of interest" description="Disordered" evidence="8">
    <location>
        <begin position="1"/>
        <end position="174"/>
    </location>
</feature>
<dbReference type="Gene3D" id="3.30.70.330">
    <property type="match status" value="2"/>
</dbReference>
<dbReference type="SUPFAM" id="SSF54928">
    <property type="entry name" value="RNA-binding domain, RBD"/>
    <property type="match status" value="1"/>
</dbReference>
<proteinExistence type="predicted"/>
<dbReference type="SMART" id="SM00360">
    <property type="entry name" value="RRM"/>
    <property type="match status" value="2"/>
</dbReference>
<feature type="compositionally biased region" description="Pro residues" evidence="8">
    <location>
        <begin position="1"/>
        <end position="15"/>
    </location>
</feature>
<feature type="domain" description="RRM" evidence="9">
    <location>
        <begin position="164"/>
        <end position="244"/>
    </location>
</feature>
<dbReference type="PANTHER" id="PTHR13948">
    <property type="entry name" value="RNA-BINDING PROTEIN"/>
    <property type="match status" value="1"/>
</dbReference>
<evidence type="ECO:0000256" key="4">
    <source>
        <dbReference type="ARBA" id="ARBA00022833"/>
    </source>
</evidence>
<keyword evidence="3 7" id="KW-0863">Zinc-finger</keyword>
<dbReference type="InterPro" id="IPR035979">
    <property type="entry name" value="RBD_domain_sf"/>
</dbReference>
<dbReference type="InterPro" id="IPR001876">
    <property type="entry name" value="Znf_RanBP2"/>
</dbReference>
<comment type="subcellular location">
    <subcellularLocation>
        <location evidence="1">Nucleus</location>
    </subcellularLocation>
</comment>
<evidence type="ECO:0000256" key="8">
    <source>
        <dbReference type="SAM" id="MobiDB-lite"/>
    </source>
</evidence>
<evidence type="ECO:0000256" key="6">
    <source>
        <dbReference type="PROSITE-ProRule" id="PRU00176"/>
    </source>
</evidence>
<gene>
    <name evidence="11" type="ORF">PHYBLDRAFT_77911</name>
</gene>
<evidence type="ECO:0000256" key="3">
    <source>
        <dbReference type="ARBA" id="ARBA00022771"/>
    </source>
</evidence>
<keyword evidence="6" id="KW-0694">RNA-binding</keyword>
<evidence type="ECO:0000256" key="2">
    <source>
        <dbReference type="ARBA" id="ARBA00022723"/>
    </source>
</evidence>
<sequence>MPYNPPRPPMHPVPSTPSARPAQPPHQPQHHHFQPRELYDSAPFDSRFPPSFNHRHPPHDQHQQRFQPHDQQPRFPSPQQQHYRRRSRSPPMSNSPGGFRRGERGAPHWQSSPSNDRYERDEPRDRMDRRDDRFNHRHNNDFDHSRRFDDRSDRRSQEPSPPNINVVLRGLPDNAQERDIQRKLESMEASIDEVTLIRSRETGESRQFAFVRFTSVGHAVQFFERYFPYFFMGEYRVRIDYCHKNGVKDNKLEWRCQKCKKFNEDYRRVCVECRAPYESSTAQTRSNETESIEINDGSKDVSFTPSSMILIRNLDNLTTEETLFQALKEFEGLHRVLLIRDKLAKMSCEYGFAEFKSAQLAAKAIESMGDEFNVDRRTVKISYANPDSFLPVYVASEWAVRADVPDGLWAYGDRHSYACEYSEALVQERLKKEKEQQELEAKRLREEEEERTKKLEEAMKPKEKESLEDDLDAFYADMGDFLSDEKDGSTDIFSVPKAK</sequence>
<feature type="region of interest" description="Disordered" evidence="8">
    <location>
        <begin position="440"/>
        <end position="467"/>
    </location>
</feature>
<dbReference type="GO" id="GO:0008270">
    <property type="term" value="F:zinc ion binding"/>
    <property type="evidence" value="ECO:0007669"/>
    <property type="project" value="UniProtKB-KW"/>
</dbReference>
<evidence type="ECO:0000256" key="5">
    <source>
        <dbReference type="ARBA" id="ARBA00023242"/>
    </source>
</evidence>
<dbReference type="PANTHER" id="PTHR13948:SF3">
    <property type="entry name" value="FI21118P1"/>
    <property type="match status" value="1"/>
</dbReference>
<feature type="compositionally biased region" description="Basic and acidic residues" evidence="8">
    <location>
        <begin position="116"/>
        <end position="157"/>
    </location>
</feature>
<dbReference type="PROSITE" id="PS01358">
    <property type="entry name" value="ZF_RANBP2_1"/>
    <property type="match status" value="1"/>
</dbReference>
<dbReference type="STRING" id="763407.A0A167MJU1"/>
<dbReference type="AlphaFoldDB" id="A0A167MJU1"/>
<dbReference type="VEuPathDB" id="FungiDB:PHYBLDRAFT_77911"/>
<feature type="domain" description="RRM" evidence="9">
    <location>
        <begin position="307"/>
        <end position="386"/>
    </location>
</feature>
<keyword evidence="4" id="KW-0862">Zinc</keyword>
<keyword evidence="2" id="KW-0479">Metal-binding</keyword>
<evidence type="ECO:0000256" key="7">
    <source>
        <dbReference type="PROSITE-ProRule" id="PRU00322"/>
    </source>
</evidence>
<dbReference type="GO" id="GO:0003723">
    <property type="term" value="F:RNA binding"/>
    <property type="evidence" value="ECO:0007669"/>
    <property type="project" value="UniProtKB-UniRule"/>
</dbReference>
<evidence type="ECO:0000259" key="10">
    <source>
        <dbReference type="PROSITE" id="PS50199"/>
    </source>
</evidence>
<evidence type="ECO:0000256" key="1">
    <source>
        <dbReference type="ARBA" id="ARBA00004123"/>
    </source>
</evidence>
<dbReference type="InterPro" id="IPR000504">
    <property type="entry name" value="RRM_dom"/>
</dbReference>
<dbReference type="InParanoid" id="A0A167MJU1"/>
<reference evidence="12" key="1">
    <citation type="submission" date="2015-06" db="EMBL/GenBank/DDBJ databases">
        <title>Expansion of signal transduction pathways in fungi by whole-genome duplication.</title>
        <authorList>
            <consortium name="DOE Joint Genome Institute"/>
            <person name="Corrochano L.M."/>
            <person name="Kuo A."/>
            <person name="Marcet-Houben M."/>
            <person name="Polaino S."/>
            <person name="Salamov A."/>
            <person name="Villalobos J.M."/>
            <person name="Alvarez M.I."/>
            <person name="Avalos J."/>
            <person name="Benito E.P."/>
            <person name="Benoit I."/>
            <person name="Burger G."/>
            <person name="Camino L.P."/>
            <person name="Canovas D."/>
            <person name="Cerda-Olmedo E."/>
            <person name="Cheng J.-F."/>
            <person name="Dominguez A."/>
            <person name="Elias M."/>
            <person name="Eslava A.P."/>
            <person name="Glaser F."/>
            <person name="Grimwood J."/>
            <person name="Gutierrez G."/>
            <person name="Heitman J."/>
            <person name="Henrissat B."/>
            <person name="Iturriaga E.A."/>
            <person name="Lang B.F."/>
            <person name="Lavin J.L."/>
            <person name="Lee S."/>
            <person name="Li W."/>
            <person name="Lindquist E."/>
            <person name="Lopez-Garcia S."/>
            <person name="Luque E.M."/>
            <person name="Marcos A.T."/>
            <person name="Martin J."/>
            <person name="McCluskey K."/>
            <person name="Medina H.R."/>
            <person name="Miralles-Duran A."/>
            <person name="Miyazaki A."/>
            <person name="Munoz-Torres E."/>
            <person name="Oguiza J.A."/>
            <person name="Ohm R."/>
            <person name="Olmedo M."/>
            <person name="Orejas M."/>
            <person name="Ortiz-Castellanos L."/>
            <person name="Pisabarro A.G."/>
            <person name="Rodriguez-Romero J."/>
            <person name="Ruiz-Herrera J."/>
            <person name="Ruiz-Vazquez R."/>
            <person name="Sanz C."/>
            <person name="Schackwitz W."/>
            <person name="Schmutz J."/>
            <person name="Shahriari M."/>
            <person name="Shelest E."/>
            <person name="Silva-Franco F."/>
            <person name="Soanes D."/>
            <person name="Syed K."/>
            <person name="Tagua V.G."/>
            <person name="Talbot N.J."/>
            <person name="Thon M."/>
            <person name="De vries R.P."/>
            <person name="Wiebenga A."/>
            <person name="Yadav J.S."/>
            <person name="Braun E.L."/>
            <person name="Baker S."/>
            <person name="Garre V."/>
            <person name="Horwitz B."/>
            <person name="Torres-Martinez S."/>
            <person name="Idnurm A."/>
            <person name="Herrera-Estrella A."/>
            <person name="Gabaldon T."/>
            <person name="Grigoriev I.V."/>
        </authorList>
    </citation>
    <scope>NUCLEOTIDE SEQUENCE [LARGE SCALE GENOMIC DNA]</scope>
    <source>
        <strain evidence="12">NRRL 1555(-)</strain>
    </source>
</reference>